<keyword evidence="6" id="KW-1015">Disulfide bond</keyword>
<dbReference type="PROSITE" id="PS50240">
    <property type="entry name" value="TRYPSIN_DOM"/>
    <property type="match status" value="1"/>
</dbReference>
<dbReference type="GO" id="GO:0004252">
    <property type="term" value="F:serine-type endopeptidase activity"/>
    <property type="evidence" value="ECO:0007669"/>
    <property type="project" value="InterPro"/>
</dbReference>
<dbReference type="Proteomes" id="UP001151699">
    <property type="component" value="Chromosome X"/>
</dbReference>
<evidence type="ECO:0000256" key="9">
    <source>
        <dbReference type="RuleBase" id="RU363034"/>
    </source>
</evidence>
<comment type="subcellular location">
    <subcellularLocation>
        <location evidence="1">Secreted</location>
    </subcellularLocation>
</comment>
<gene>
    <name evidence="11" type="primary">HP8</name>
    <name evidence="11" type="ORF">Bhyg_09939</name>
</gene>
<dbReference type="InterPro" id="IPR001254">
    <property type="entry name" value="Trypsin_dom"/>
</dbReference>
<accession>A0A9Q0MSH7</accession>
<dbReference type="GO" id="GO:0006508">
    <property type="term" value="P:proteolysis"/>
    <property type="evidence" value="ECO:0007669"/>
    <property type="project" value="UniProtKB-KW"/>
</dbReference>
<evidence type="ECO:0000313" key="12">
    <source>
        <dbReference type="Proteomes" id="UP001151699"/>
    </source>
</evidence>
<dbReference type="SUPFAM" id="SSF50494">
    <property type="entry name" value="Trypsin-like serine proteases"/>
    <property type="match status" value="1"/>
</dbReference>
<name>A0A9Q0MSH7_9DIPT</name>
<feature type="domain" description="Peptidase S1" evidence="10">
    <location>
        <begin position="1"/>
        <end position="192"/>
    </location>
</feature>
<keyword evidence="2" id="KW-0964">Secreted</keyword>
<evidence type="ECO:0000256" key="1">
    <source>
        <dbReference type="ARBA" id="ARBA00004613"/>
    </source>
</evidence>
<dbReference type="InterPro" id="IPR043504">
    <property type="entry name" value="Peptidase_S1_PA_chymotrypsin"/>
</dbReference>
<evidence type="ECO:0000256" key="7">
    <source>
        <dbReference type="ARBA" id="ARBA00023180"/>
    </source>
</evidence>
<evidence type="ECO:0000256" key="3">
    <source>
        <dbReference type="ARBA" id="ARBA00022588"/>
    </source>
</evidence>
<keyword evidence="12" id="KW-1185">Reference proteome</keyword>
<dbReference type="PRINTS" id="PR00722">
    <property type="entry name" value="CHYMOTRYPSIN"/>
</dbReference>
<dbReference type="InterPro" id="IPR018114">
    <property type="entry name" value="TRYPSIN_HIS"/>
</dbReference>
<dbReference type="CDD" id="cd00190">
    <property type="entry name" value="Tryp_SPc"/>
    <property type="match status" value="1"/>
</dbReference>
<dbReference type="InterPro" id="IPR033116">
    <property type="entry name" value="TRYPSIN_SER"/>
</dbReference>
<dbReference type="InterPro" id="IPR051487">
    <property type="entry name" value="Ser/Thr_Proteases_Immune/Dev"/>
</dbReference>
<keyword evidence="9" id="KW-0720">Serine protease</keyword>
<evidence type="ECO:0000256" key="4">
    <source>
        <dbReference type="ARBA" id="ARBA00022729"/>
    </source>
</evidence>
<dbReference type="FunFam" id="2.40.10.10:FF:000028">
    <property type="entry name" value="Serine protease easter"/>
    <property type="match status" value="1"/>
</dbReference>
<dbReference type="PROSITE" id="PS00134">
    <property type="entry name" value="TRYPSIN_HIS"/>
    <property type="match status" value="1"/>
</dbReference>
<dbReference type="PANTHER" id="PTHR24256">
    <property type="entry name" value="TRYPTASE-RELATED"/>
    <property type="match status" value="1"/>
</dbReference>
<dbReference type="Gene3D" id="2.40.10.10">
    <property type="entry name" value="Trypsin-like serine proteases"/>
    <property type="match status" value="2"/>
</dbReference>
<dbReference type="InterPro" id="IPR001314">
    <property type="entry name" value="Peptidase_S1A"/>
</dbReference>
<keyword evidence="5" id="KW-0391">Immunity</keyword>
<dbReference type="PROSITE" id="PS00135">
    <property type="entry name" value="TRYPSIN_SER"/>
    <property type="match status" value="1"/>
</dbReference>
<proteinExistence type="inferred from homology"/>
<protein>
    <submittedName>
        <fullName evidence="11">CLIP domain-containing serine protease HP8</fullName>
    </submittedName>
</protein>
<keyword evidence="3" id="KW-0399">Innate immunity</keyword>
<dbReference type="Pfam" id="PF00089">
    <property type="entry name" value="Trypsin"/>
    <property type="match status" value="1"/>
</dbReference>
<keyword evidence="4" id="KW-0732">Signal</keyword>
<organism evidence="11 12">
    <name type="scientific">Pseudolycoriella hygida</name>
    <dbReference type="NCBI Taxonomy" id="35572"/>
    <lineage>
        <taxon>Eukaryota</taxon>
        <taxon>Metazoa</taxon>
        <taxon>Ecdysozoa</taxon>
        <taxon>Arthropoda</taxon>
        <taxon>Hexapoda</taxon>
        <taxon>Insecta</taxon>
        <taxon>Pterygota</taxon>
        <taxon>Neoptera</taxon>
        <taxon>Endopterygota</taxon>
        <taxon>Diptera</taxon>
        <taxon>Nematocera</taxon>
        <taxon>Sciaroidea</taxon>
        <taxon>Sciaridae</taxon>
        <taxon>Pseudolycoriella</taxon>
    </lineage>
</organism>
<keyword evidence="9 11" id="KW-0645">Protease</keyword>
<dbReference type="AlphaFoldDB" id="A0A9Q0MSH7"/>
<keyword evidence="9" id="KW-0378">Hydrolase</keyword>
<evidence type="ECO:0000256" key="5">
    <source>
        <dbReference type="ARBA" id="ARBA00022859"/>
    </source>
</evidence>
<sequence>MLEQNRIEYECGGTLISKSFVLTAAHCVTNLPPKVEVKSIVLGENNANTKIDCDNFHICADPVQEFGPAKIIFPSNYNHPPFRHDIALIKLNNEVKLSEWVTPICLPFGESLSLNLTNHTGEVAGWGLTNSDNEAGTPFLQTVKMPIHSHERCQQLIRTLSLGNEQLCVGGVIGKDSCGGDSGGPLMMVMLF</sequence>
<keyword evidence="7" id="KW-0325">Glycoprotein</keyword>
<evidence type="ECO:0000313" key="11">
    <source>
        <dbReference type="EMBL" id="KAJ6637210.1"/>
    </source>
</evidence>
<reference evidence="11" key="1">
    <citation type="submission" date="2022-07" db="EMBL/GenBank/DDBJ databases">
        <authorList>
            <person name="Trinca V."/>
            <person name="Uliana J.V.C."/>
            <person name="Torres T.T."/>
            <person name="Ward R.J."/>
            <person name="Monesi N."/>
        </authorList>
    </citation>
    <scope>NUCLEOTIDE SEQUENCE</scope>
    <source>
        <strain evidence="11">HSMRA1968</strain>
        <tissue evidence="11">Whole embryos</tissue>
    </source>
</reference>
<dbReference type="GO" id="GO:0005576">
    <property type="term" value="C:extracellular region"/>
    <property type="evidence" value="ECO:0007669"/>
    <property type="project" value="UniProtKB-SubCell"/>
</dbReference>
<evidence type="ECO:0000256" key="8">
    <source>
        <dbReference type="ARBA" id="ARBA00024195"/>
    </source>
</evidence>
<evidence type="ECO:0000256" key="6">
    <source>
        <dbReference type="ARBA" id="ARBA00023157"/>
    </source>
</evidence>
<dbReference type="InterPro" id="IPR009003">
    <property type="entry name" value="Peptidase_S1_PA"/>
</dbReference>
<evidence type="ECO:0000259" key="10">
    <source>
        <dbReference type="PROSITE" id="PS50240"/>
    </source>
</evidence>
<dbReference type="OrthoDB" id="547031at2759"/>
<comment type="similarity">
    <text evidence="8">Belongs to the peptidase S1 family. CLIP subfamily.</text>
</comment>
<dbReference type="GO" id="GO:0045087">
    <property type="term" value="P:innate immune response"/>
    <property type="evidence" value="ECO:0007669"/>
    <property type="project" value="UniProtKB-KW"/>
</dbReference>
<evidence type="ECO:0000256" key="2">
    <source>
        <dbReference type="ARBA" id="ARBA00022525"/>
    </source>
</evidence>
<comment type="caution">
    <text evidence="11">The sequence shown here is derived from an EMBL/GenBank/DDBJ whole genome shotgun (WGS) entry which is preliminary data.</text>
</comment>
<dbReference type="EMBL" id="WJQU01000003">
    <property type="protein sequence ID" value="KAJ6637210.1"/>
    <property type="molecule type" value="Genomic_DNA"/>
</dbReference>
<dbReference type="SMART" id="SM00020">
    <property type="entry name" value="Tryp_SPc"/>
    <property type="match status" value="1"/>
</dbReference>